<keyword evidence="6" id="KW-0472">Membrane</keyword>
<dbReference type="InterPro" id="IPR001128">
    <property type="entry name" value="Cyt_P450"/>
</dbReference>
<comment type="caution">
    <text evidence="7">The sequence shown here is derived from an EMBL/GenBank/DDBJ whole genome shotgun (WGS) entry which is preliminary data.</text>
</comment>
<dbReference type="GO" id="GO:0033075">
    <property type="term" value="P:isoquinoline alkaloid biosynthetic process"/>
    <property type="evidence" value="ECO:0007669"/>
    <property type="project" value="UniProtKB-ARBA"/>
</dbReference>
<keyword evidence="6" id="KW-1133">Transmembrane helix</keyword>
<evidence type="ECO:0000313" key="8">
    <source>
        <dbReference type="Proteomes" id="UP000195402"/>
    </source>
</evidence>
<dbReference type="Pfam" id="PF00067">
    <property type="entry name" value="p450"/>
    <property type="match status" value="1"/>
</dbReference>
<dbReference type="GO" id="GO:0020037">
    <property type="term" value="F:heme binding"/>
    <property type="evidence" value="ECO:0007669"/>
    <property type="project" value="InterPro"/>
</dbReference>
<evidence type="ECO:0000313" key="7">
    <source>
        <dbReference type="EMBL" id="OVA09517.1"/>
    </source>
</evidence>
<protein>
    <submittedName>
        <fullName evidence="7">Cytochrome P450</fullName>
    </submittedName>
</protein>
<evidence type="ECO:0000256" key="3">
    <source>
        <dbReference type="ARBA" id="ARBA00023002"/>
    </source>
</evidence>
<comment type="similarity">
    <text evidence="1">Belongs to the cytochrome P450 family.</text>
</comment>
<accession>A0A200QGK1</accession>
<feature type="transmembrane region" description="Helical" evidence="6">
    <location>
        <begin position="20"/>
        <end position="41"/>
    </location>
</feature>
<dbReference type="PRINTS" id="PR00385">
    <property type="entry name" value="P450"/>
</dbReference>
<dbReference type="GO" id="GO:0004497">
    <property type="term" value="F:monooxygenase activity"/>
    <property type="evidence" value="ECO:0007669"/>
    <property type="project" value="InterPro"/>
</dbReference>
<evidence type="ECO:0000256" key="1">
    <source>
        <dbReference type="ARBA" id="ARBA00010617"/>
    </source>
</evidence>
<evidence type="ECO:0000256" key="6">
    <source>
        <dbReference type="SAM" id="Phobius"/>
    </source>
</evidence>
<dbReference type="Proteomes" id="UP000195402">
    <property type="component" value="Unassembled WGS sequence"/>
</dbReference>
<gene>
    <name evidence="7" type="ORF">BVC80_9101g37</name>
</gene>
<dbReference type="GO" id="GO:0005506">
    <property type="term" value="F:iron ion binding"/>
    <property type="evidence" value="ECO:0007669"/>
    <property type="project" value="InterPro"/>
</dbReference>
<dbReference type="InterPro" id="IPR036396">
    <property type="entry name" value="Cyt_P450_sf"/>
</dbReference>
<keyword evidence="6" id="KW-0812">Transmembrane</keyword>
<dbReference type="OMA" id="YVICNDE"/>
<organism evidence="7 8">
    <name type="scientific">Macleaya cordata</name>
    <name type="common">Five-seeded plume-poppy</name>
    <name type="synonym">Bocconia cordata</name>
    <dbReference type="NCBI Taxonomy" id="56857"/>
    <lineage>
        <taxon>Eukaryota</taxon>
        <taxon>Viridiplantae</taxon>
        <taxon>Streptophyta</taxon>
        <taxon>Embryophyta</taxon>
        <taxon>Tracheophyta</taxon>
        <taxon>Spermatophyta</taxon>
        <taxon>Magnoliopsida</taxon>
        <taxon>Ranunculales</taxon>
        <taxon>Papaveraceae</taxon>
        <taxon>Papaveroideae</taxon>
        <taxon>Macleaya</taxon>
    </lineage>
</organism>
<dbReference type="PRINTS" id="PR00463">
    <property type="entry name" value="EP450I"/>
</dbReference>
<comment type="cofactor">
    <cofactor evidence="5">
        <name>heme</name>
        <dbReference type="ChEBI" id="CHEBI:30413"/>
    </cofactor>
</comment>
<evidence type="ECO:0000256" key="5">
    <source>
        <dbReference type="PIRSR" id="PIRSR602401-1"/>
    </source>
</evidence>
<keyword evidence="2 5" id="KW-0479">Metal-binding</keyword>
<name>A0A200QGK1_MACCD</name>
<dbReference type="OrthoDB" id="1470350at2759"/>
<dbReference type="InParanoid" id="A0A200QGK1"/>
<evidence type="ECO:0000256" key="4">
    <source>
        <dbReference type="ARBA" id="ARBA00023004"/>
    </source>
</evidence>
<proteinExistence type="inferred from homology"/>
<keyword evidence="8" id="KW-1185">Reference proteome</keyword>
<dbReference type="SUPFAM" id="SSF48264">
    <property type="entry name" value="Cytochrome P450"/>
    <property type="match status" value="1"/>
</dbReference>
<dbReference type="STRING" id="56857.A0A200QGK1"/>
<dbReference type="CDD" id="cd11064">
    <property type="entry name" value="CYP86A"/>
    <property type="match status" value="1"/>
</dbReference>
<dbReference type="InterPro" id="IPR002401">
    <property type="entry name" value="Cyt_P450_E_grp-I"/>
</dbReference>
<keyword evidence="4 5" id="KW-0408">Iron</keyword>
<keyword evidence="5" id="KW-0349">Heme</keyword>
<dbReference type="FunCoup" id="A0A200QGK1">
    <property type="interactions" value="108"/>
</dbReference>
<dbReference type="AlphaFoldDB" id="A0A200QGK1"/>
<dbReference type="EMBL" id="MVGT01002051">
    <property type="protein sequence ID" value="OVA09517.1"/>
    <property type="molecule type" value="Genomic_DNA"/>
</dbReference>
<evidence type="ECO:0000256" key="2">
    <source>
        <dbReference type="ARBA" id="ARBA00022723"/>
    </source>
</evidence>
<dbReference type="GO" id="GO:0016705">
    <property type="term" value="F:oxidoreductase activity, acting on paired donors, with incorporation or reduction of molecular oxygen"/>
    <property type="evidence" value="ECO:0007669"/>
    <property type="project" value="InterPro"/>
</dbReference>
<sequence length="553" mass="64117">MISLTISIFLVDDKLQSSSLTTLFLLLASLPVFFFLFNPILRWLIQHHLLKFSSSSSSHYGPPTYPLIGCLISFYKNRYRLLDWYTGLLSESPTHTIIVHRFGAPRNIITANPKNVEYILKTNFNNFPKGKPFREILGDFLGCGIFNVDGDLWCTQRKLASHEFTNKCLKNYISNTLEKEVKKRLLPILELSSNYKVLDLQDLLRRFAFDTICKFSIGLDPGCLDPSLPISPLEKSFDLASEISAKRATAPLFVIWKIKRALRVGSEKQLSEAIKHVHESVSNIIRSKRLMKKQLNNNEGEVDNEMRDLDLLTRLILDGHDEKMILDMVISFMMAGRDSTSAAMTWLFWLLSKHPNVERELMKEVNKFDEKLLDYEVLKEMIFLKACILESMRLYPPVAWDSKHAVNHDVLPDGTTIRKGDRVTYFPYGMGRMEKLWGKNRFEFRPDRWLLVNEMPDSNPNPNPNPNKEFVNHEEEYLKNVCPYKYPVFQAGPRMCLGKEMAFIQMKYVVASVLRRFKVKPVSLEEPVFVPFLTAQMAGGFRVRVQPRERKWN</sequence>
<keyword evidence="3" id="KW-0560">Oxidoreductase</keyword>
<feature type="binding site" description="axial binding residue" evidence="5">
    <location>
        <position position="496"/>
    </location>
    <ligand>
        <name>heme</name>
        <dbReference type="ChEBI" id="CHEBI:30413"/>
    </ligand>
    <ligandPart>
        <name>Fe</name>
        <dbReference type="ChEBI" id="CHEBI:18248"/>
    </ligandPart>
</feature>
<dbReference type="PANTHER" id="PTHR24296">
    <property type="entry name" value="CYTOCHROME P450"/>
    <property type="match status" value="1"/>
</dbReference>
<dbReference type="Gene3D" id="1.10.630.10">
    <property type="entry name" value="Cytochrome P450"/>
    <property type="match status" value="1"/>
</dbReference>
<reference evidence="7 8" key="1">
    <citation type="journal article" date="2017" name="Mol. Plant">
        <title>The Genome of Medicinal Plant Macleaya cordata Provides New Insights into Benzylisoquinoline Alkaloids Metabolism.</title>
        <authorList>
            <person name="Liu X."/>
            <person name="Liu Y."/>
            <person name="Huang P."/>
            <person name="Ma Y."/>
            <person name="Qing Z."/>
            <person name="Tang Q."/>
            <person name="Cao H."/>
            <person name="Cheng P."/>
            <person name="Zheng Y."/>
            <person name="Yuan Z."/>
            <person name="Zhou Y."/>
            <person name="Liu J."/>
            <person name="Tang Z."/>
            <person name="Zhuo Y."/>
            <person name="Zhang Y."/>
            <person name="Yu L."/>
            <person name="Huang J."/>
            <person name="Yang P."/>
            <person name="Peng Q."/>
            <person name="Zhang J."/>
            <person name="Jiang W."/>
            <person name="Zhang Z."/>
            <person name="Lin K."/>
            <person name="Ro D.K."/>
            <person name="Chen X."/>
            <person name="Xiong X."/>
            <person name="Shang Y."/>
            <person name="Huang S."/>
            <person name="Zeng J."/>
        </authorList>
    </citation>
    <scope>NUCLEOTIDE SEQUENCE [LARGE SCALE GENOMIC DNA]</scope>
    <source>
        <strain evidence="8">cv. BLH2017</strain>
        <tissue evidence="7">Root</tissue>
    </source>
</reference>